<dbReference type="InterPro" id="IPR036259">
    <property type="entry name" value="MFS_trans_sf"/>
</dbReference>
<dbReference type="Gene3D" id="1.20.1250.20">
    <property type="entry name" value="MFS general substrate transporter like domains"/>
    <property type="match status" value="1"/>
</dbReference>
<dbReference type="RefSeq" id="WP_157415526.1">
    <property type="nucleotide sequence ID" value="NZ_BAAAMK010000010.1"/>
</dbReference>
<feature type="transmembrane region" description="Helical" evidence="6">
    <location>
        <begin position="412"/>
        <end position="429"/>
    </location>
</feature>
<feature type="transmembrane region" description="Helical" evidence="6">
    <location>
        <begin position="450"/>
        <end position="470"/>
    </location>
</feature>
<organism evidence="8 9">
    <name type="scientific">Agromyces allii</name>
    <dbReference type="NCBI Taxonomy" id="393607"/>
    <lineage>
        <taxon>Bacteria</taxon>
        <taxon>Bacillati</taxon>
        <taxon>Actinomycetota</taxon>
        <taxon>Actinomycetes</taxon>
        <taxon>Micrococcales</taxon>
        <taxon>Microbacteriaceae</taxon>
        <taxon>Agromyces</taxon>
    </lineage>
</organism>
<dbReference type="Proteomes" id="UP001499954">
    <property type="component" value="Unassembled WGS sequence"/>
</dbReference>
<dbReference type="InterPro" id="IPR011701">
    <property type="entry name" value="MFS"/>
</dbReference>
<evidence type="ECO:0000256" key="6">
    <source>
        <dbReference type="SAM" id="Phobius"/>
    </source>
</evidence>
<feature type="transmembrane region" description="Helical" evidence="6">
    <location>
        <begin position="72"/>
        <end position="95"/>
    </location>
</feature>
<feature type="transmembrane region" description="Helical" evidence="6">
    <location>
        <begin position="107"/>
        <end position="127"/>
    </location>
</feature>
<evidence type="ECO:0000313" key="9">
    <source>
        <dbReference type="Proteomes" id="UP001499954"/>
    </source>
</evidence>
<feature type="transmembrane region" description="Helical" evidence="6">
    <location>
        <begin position="224"/>
        <end position="247"/>
    </location>
</feature>
<proteinExistence type="predicted"/>
<keyword evidence="9" id="KW-1185">Reference proteome</keyword>
<feature type="transmembrane region" description="Helical" evidence="6">
    <location>
        <begin position="163"/>
        <end position="184"/>
    </location>
</feature>
<gene>
    <name evidence="8" type="ORF">GCM10009717_33890</name>
</gene>
<sequence>MRSTGDGAANDEIETGEAESAELESAEYSLAPAADAYTSAEASAHEASAHEASLNDPRLPDAKGPLSAPYTWLSIGMFATIFLAAFEAMAVTTIMPLVVRDLDGESLFALSFAVPLAAGIIGMVLAGNWTDRSGPLPSLITAAALFVVGLVIAGTATDMTVFILGRFVHGLSGAAVIVPLYVIVARAYPEALRARVFAGFAAAWVIPSIVGPALAGLVAEAFSWHWVFLGVIVIVVPAAAMMVPPILRVRDLVQGDASVPWSLGRVGWAVLTAAAALAVSLAKELDDPWRWVAAGLGIVVAALAARPLLPPGTLHAVRGMPATVAVKFVVAGAFFGSEVYLPYLFIENYEMSPSLAGVVLTGAGVTWAAASWLQGRLTHKVSDTRAVQIGATTLVLALLVVLAVAAFTLPPAIAFVAWALAGASMGFMYPRFSVSVLAQSKREEQGFNSAALTISESLGASIALAVTALVSSAVGAGAFTADFAVTVGIAVVGLLIAGRVRPPGVPRG</sequence>
<evidence type="ECO:0000256" key="4">
    <source>
        <dbReference type="ARBA" id="ARBA00023136"/>
    </source>
</evidence>
<feature type="transmembrane region" description="Helical" evidence="6">
    <location>
        <begin position="259"/>
        <end position="282"/>
    </location>
</feature>
<comment type="caution">
    <text evidence="8">The sequence shown here is derived from an EMBL/GenBank/DDBJ whole genome shotgun (WGS) entry which is preliminary data.</text>
</comment>
<comment type="subcellular location">
    <subcellularLocation>
        <location evidence="1">Cell membrane</location>
        <topology evidence="1">Multi-pass membrane protein</topology>
    </subcellularLocation>
</comment>
<reference evidence="8 9" key="1">
    <citation type="journal article" date="2019" name="Int. J. Syst. Evol. Microbiol.">
        <title>The Global Catalogue of Microorganisms (GCM) 10K type strain sequencing project: providing services to taxonomists for standard genome sequencing and annotation.</title>
        <authorList>
            <consortium name="The Broad Institute Genomics Platform"/>
            <consortium name="The Broad Institute Genome Sequencing Center for Infectious Disease"/>
            <person name="Wu L."/>
            <person name="Ma J."/>
        </authorList>
    </citation>
    <scope>NUCLEOTIDE SEQUENCE [LARGE SCALE GENOMIC DNA]</scope>
    <source>
        <strain evidence="8 9">JCM 13584</strain>
    </source>
</reference>
<feature type="transmembrane region" description="Helical" evidence="6">
    <location>
        <begin position="288"/>
        <end position="309"/>
    </location>
</feature>
<dbReference type="EMBL" id="BAAAMK010000010">
    <property type="protein sequence ID" value="GAA1964328.1"/>
    <property type="molecule type" value="Genomic_DNA"/>
</dbReference>
<evidence type="ECO:0000256" key="1">
    <source>
        <dbReference type="ARBA" id="ARBA00004651"/>
    </source>
</evidence>
<feature type="transmembrane region" description="Helical" evidence="6">
    <location>
        <begin position="139"/>
        <end position="157"/>
    </location>
</feature>
<feature type="transmembrane region" description="Helical" evidence="6">
    <location>
        <begin position="355"/>
        <end position="374"/>
    </location>
</feature>
<accession>A0ABN2R6N4</accession>
<evidence type="ECO:0000256" key="2">
    <source>
        <dbReference type="ARBA" id="ARBA00022692"/>
    </source>
</evidence>
<feature type="transmembrane region" description="Helical" evidence="6">
    <location>
        <begin position="196"/>
        <end position="218"/>
    </location>
</feature>
<feature type="region of interest" description="Disordered" evidence="5">
    <location>
        <begin position="1"/>
        <end position="26"/>
    </location>
</feature>
<evidence type="ECO:0000256" key="3">
    <source>
        <dbReference type="ARBA" id="ARBA00022989"/>
    </source>
</evidence>
<name>A0ABN2R6N4_9MICO</name>
<dbReference type="PROSITE" id="PS50850">
    <property type="entry name" value="MFS"/>
    <property type="match status" value="1"/>
</dbReference>
<feature type="domain" description="Major facilitator superfamily (MFS) profile" evidence="7">
    <location>
        <begin position="73"/>
        <end position="505"/>
    </location>
</feature>
<feature type="transmembrane region" description="Helical" evidence="6">
    <location>
        <begin position="386"/>
        <end position="406"/>
    </location>
</feature>
<dbReference type="PANTHER" id="PTHR23501">
    <property type="entry name" value="MAJOR FACILITATOR SUPERFAMILY"/>
    <property type="match status" value="1"/>
</dbReference>
<dbReference type="PANTHER" id="PTHR23501:SF154">
    <property type="entry name" value="MULTIDRUG-EFFLUX TRANSPORTER RV1634-RELATED"/>
    <property type="match status" value="1"/>
</dbReference>
<keyword evidence="4 6" id="KW-0472">Membrane</keyword>
<dbReference type="SUPFAM" id="SSF103473">
    <property type="entry name" value="MFS general substrate transporter"/>
    <property type="match status" value="1"/>
</dbReference>
<protein>
    <submittedName>
        <fullName evidence="8">MFS transporter</fullName>
    </submittedName>
</protein>
<evidence type="ECO:0000256" key="5">
    <source>
        <dbReference type="SAM" id="MobiDB-lite"/>
    </source>
</evidence>
<evidence type="ECO:0000313" key="8">
    <source>
        <dbReference type="EMBL" id="GAA1964328.1"/>
    </source>
</evidence>
<feature type="transmembrane region" description="Helical" evidence="6">
    <location>
        <begin position="476"/>
        <end position="497"/>
    </location>
</feature>
<keyword evidence="3 6" id="KW-1133">Transmembrane helix</keyword>
<dbReference type="Pfam" id="PF07690">
    <property type="entry name" value="MFS_1"/>
    <property type="match status" value="1"/>
</dbReference>
<evidence type="ECO:0000259" key="7">
    <source>
        <dbReference type="PROSITE" id="PS50850"/>
    </source>
</evidence>
<feature type="transmembrane region" description="Helical" evidence="6">
    <location>
        <begin position="321"/>
        <end position="343"/>
    </location>
</feature>
<feature type="compositionally biased region" description="Acidic residues" evidence="5">
    <location>
        <begin position="9"/>
        <end position="25"/>
    </location>
</feature>
<keyword evidence="2 6" id="KW-0812">Transmembrane</keyword>
<dbReference type="InterPro" id="IPR020846">
    <property type="entry name" value="MFS_dom"/>
</dbReference>
<dbReference type="Gene3D" id="1.20.1720.10">
    <property type="entry name" value="Multidrug resistance protein D"/>
    <property type="match status" value="1"/>
</dbReference>